<reference evidence="1 2" key="1">
    <citation type="journal article" date="2021" name="Environ. Microbiol.">
        <title>Gene family expansions and transcriptome signatures uncover fungal adaptations to wood decay.</title>
        <authorList>
            <person name="Hage H."/>
            <person name="Miyauchi S."/>
            <person name="Viragh M."/>
            <person name="Drula E."/>
            <person name="Min B."/>
            <person name="Chaduli D."/>
            <person name="Navarro D."/>
            <person name="Favel A."/>
            <person name="Norest M."/>
            <person name="Lesage-Meessen L."/>
            <person name="Balint B."/>
            <person name="Merenyi Z."/>
            <person name="de Eugenio L."/>
            <person name="Morin E."/>
            <person name="Martinez A.T."/>
            <person name="Baldrian P."/>
            <person name="Stursova M."/>
            <person name="Martinez M.J."/>
            <person name="Novotny C."/>
            <person name="Magnuson J.K."/>
            <person name="Spatafora J.W."/>
            <person name="Maurice S."/>
            <person name="Pangilinan J."/>
            <person name="Andreopoulos W."/>
            <person name="LaButti K."/>
            <person name="Hundley H."/>
            <person name="Na H."/>
            <person name="Kuo A."/>
            <person name="Barry K."/>
            <person name="Lipzen A."/>
            <person name="Henrissat B."/>
            <person name="Riley R."/>
            <person name="Ahrendt S."/>
            <person name="Nagy L.G."/>
            <person name="Grigoriev I.V."/>
            <person name="Martin F."/>
            <person name="Rosso M.N."/>
        </authorList>
    </citation>
    <scope>NUCLEOTIDE SEQUENCE [LARGE SCALE GENOMIC DNA]</scope>
    <source>
        <strain evidence="1 2">CIRM-BRFM 1785</strain>
    </source>
</reference>
<name>A0ABQ8JYM7_9APHY</name>
<gene>
    <name evidence="1" type="ORF">C8Q71DRAFT_457732</name>
</gene>
<dbReference type="Proteomes" id="UP000814176">
    <property type="component" value="Unassembled WGS sequence"/>
</dbReference>
<dbReference type="EMBL" id="JADCUA010000049">
    <property type="protein sequence ID" value="KAH9828701.1"/>
    <property type="molecule type" value="Genomic_DNA"/>
</dbReference>
<keyword evidence="2" id="KW-1185">Reference proteome</keyword>
<evidence type="ECO:0000313" key="2">
    <source>
        <dbReference type="Proteomes" id="UP000814176"/>
    </source>
</evidence>
<evidence type="ECO:0000313" key="1">
    <source>
        <dbReference type="EMBL" id="KAH9828701.1"/>
    </source>
</evidence>
<accession>A0ABQ8JYM7</accession>
<proteinExistence type="predicted"/>
<protein>
    <submittedName>
        <fullName evidence="1">Uncharacterized protein</fullName>
    </submittedName>
</protein>
<comment type="caution">
    <text evidence="1">The sequence shown here is derived from an EMBL/GenBank/DDBJ whole genome shotgun (WGS) entry which is preliminary data.</text>
</comment>
<dbReference type="GeneID" id="71999394"/>
<organism evidence="1 2">
    <name type="scientific">Rhodofomes roseus</name>
    <dbReference type="NCBI Taxonomy" id="34475"/>
    <lineage>
        <taxon>Eukaryota</taxon>
        <taxon>Fungi</taxon>
        <taxon>Dikarya</taxon>
        <taxon>Basidiomycota</taxon>
        <taxon>Agaricomycotina</taxon>
        <taxon>Agaricomycetes</taxon>
        <taxon>Polyporales</taxon>
        <taxon>Rhodofomes</taxon>
    </lineage>
</organism>
<sequence length="265" mass="29660">MANIGRAPKAGDDWTPNDLLAYNIRIIYEDSTSFFDTSHLSLPQGDHVKEVLSVPDASTAEHDDSYTFLRTMELAMTPRGCNEEFAVVDFVVALFRLLGFVGRAAGRITRTRKDLPFWICGQERHAMADVCIVDDANITRFLVQEDKRHADHPDSEPQLIAVAVAAFSNNNHARIRCLGASALASEVICGIIMKGTMPTFYRIPITLDLVRAVQMGEYPARETVVFAHVPAVPRPARRYIEGMTPLDNRAVVLACFEEIKHWQFL</sequence>
<dbReference type="RefSeq" id="XP_047772357.1">
    <property type="nucleotide sequence ID" value="XM_047918662.1"/>
</dbReference>